<comment type="caution">
    <text evidence="1">The sequence shown here is derived from an EMBL/GenBank/DDBJ whole genome shotgun (WGS) entry which is preliminary data.</text>
</comment>
<sequence>MSKTKTISSPLACHFTFFSKQCPTSEKEKEEMSKVPYSSIVGNLMFAMVCTRPNIAHAVRVVSQFFSNPGNEH</sequence>
<evidence type="ECO:0008006" key="3">
    <source>
        <dbReference type="Google" id="ProtNLM"/>
    </source>
</evidence>
<dbReference type="Proteomes" id="UP001168098">
    <property type="component" value="Unassembled WGS sequence"/>
</dbReference>
<organism evidence="1 2">
    <name type="scientific">Vitis rotundifolia</name>
    <name type="common">Muscadine grape</name>
    <dbReference type="NCBI Taxonomy" id="103349"/>
    <lineage>
        <taxon>Eukaryota</taxon>
        <taxon>Viridiplantae</taxon>
        <taxon>Streptophyta</taxon>
        <taxon>Embryophyta</taxon>
        <taxon>Tracheophyta</taxon>
        <taxon>Spermatophyta</taxon>
        <taxon>Magnoliopsida</taxon>
        <taxon>eudicotyledons</taxon>
        <taxon>Gunneridae</taxon>
        <taxon>Pentapetalae</taxon>
        <taxon>rosids</taxon>
        <taxon>Vitales</taxon>
        <taxon>Vitaceae</taxon>
        <taxon>Viteae</taxon>
        <taxon>Vitis</taxon>
    </lineage>
</organism>
<dbReference type="EMBL" id="JARBHA010000010">
    <property type="protein sequence ID" value="KAJ9690390.1"/>
    <property type="molecule type" value="Genomic_DNA"/>
</dbReference>
<evidence type="ECO:0000313" key="1">
    <source>
        <dbReference type="EMBL" id="KAJ9690390.1"/>
    </source>
</evidence>
<name>A0AA38ZJV9_VITRO</name>
<protein>
    <recommendedName>
        <fullName evidence="3">Retrovirus-related Pol polyprotein from transposon TNT 1-94</fullName>
    </recommendedName>
</protein>
<gene>
    <name evidence="1" type="ORF">PVL29_012838</name>
</gene>
<dbReference type="AlphaFoldDB" id="A0AA38ZJV9"/>
<accession>A0AA38ZJV9</accession>
<proteinExistence type="predicted"/>
<evidence type="ECO:0000313" key="2">
    <source>
        <dbReference type="Proteomes" id="UP001168098"/>
    </source>
</evidence>
<reference evidence="1 2" key="1">
    <citation type="journal article" date="2023" name="BMC Biotechnol.">
        <title>Vitis rotundifolia cv Carlos genome sequencing.</title>
        <authorList>
            <person name="Huff M."/>
            <person name="Hulse-Kemp A."/>
            <person name="Scheffler B."/>
            <person name="Youngblood R."/>
            <person name="Simpson S."/>
            <person name="Babiker E."/>
            <person name="Staton M."/>
        </authorList>
    </citation>
    <scope>NUCLEOTIDE SEQUENCE [LARGE SCALE GENOMIC DNA]</scope>
    <source>
        <tissue evidence="1">Leaf</tissue>
    </source>
</reference>
<keyword evidence="2" id="KW-1185">Reference proteome</keyword>